<keyword evidence="1" id="KW-1133">Transmembrane helix</keyword>
<keyword evidence="1" id="KW-0812">Transmembrane</keyword>
<dbReference type="EMBL" id="GL376623">
    <property type="status" value="NOT_ANNOTATED_CDS"/>
    <property type="molecule type" value="Genomic_DNA"/>
</dbReference>
<dbReference type="VEuPathDB" id="FungiDB:PYU1_G010244"/>
<dbReference type="EnsemblProtists" id="PYU1_T010264">
    <property type="protein sequence ID" value="PYU1_T010264"/>
    <property type="gene ID" value="PYU1_G010244"/>
</dbReference>
<feature type="transmembrane region" description="Helical" evidence="1">
    <location>
        <begin position="153"/>
        <end position="174"/>
    </location>
</feature>
<protein>
    <submittedName>
        <fullName evidence="2">Uncharacterized protein</fullName>
    </submittedName>
</protein>
<feature type="transmembrane region" description="Helical" evidence="1">
    <location>
        <begin position="108"/>
        <end position="133"/>
    </location>
</feature>
<evidence type="ECO:0000256" key="1">
    <source>
        <dbReference type="SAM" id="Phobius"/>
    </source>
</evidence>
<organism evidence="2 3">
    <name type="scientific">Globisporangium ultimum (strain ATCC 200006 / CBS 805.95 / DAOM BR144)</name>
    <name type="common">Pythium ultimum</name>
    <dbReference type="NCBI Taxonomy" id="431595"/>
    <lineage>
        <taxon>Eukaryota</taxon>
        <taxon>Sar</taxon>
        <taxon>Stramenopiles</taxon>
        <taxon>Oomycota</taxon>
        <taxon>Peronosporomycetes</taxon>
        <taxon>Pythiales</taxon>
        <taxon>Pythiaceae</taxon>
        <taxon>Globisporangium</taxon>
    </lineage>
</organism>
<dbReference type="HOGENOM" id="CLU_081449_0_0_1"/>
<dbReference type="InParanoid" id="K3WZ65"/>
<keyword evidence="3" id="KW-1185">Reference proteome</keyword>
<name>K3WZ65_GLOUD</name>
<sequence>MLFLIVNAFAAVIACTVLLAALACATMLLPFCCVGVLVFRLLFRMRLVESLAKSDVMLVNFLSRSEDRIAVEAASENNDPLHPLLRRPNSPLRLAPGLDNVSAESLLVLFYFLTIKCICSLLGLCVVVLVLWAPVALLQLLFASVASSGDVTFWESICGVFTLSLVFAVAVFSLDMLVSLSCATTCFFCCDGEVRTLNPHPRPAAVTKVHARPNVTVVRFAPSSASSCNESM</sequence>
<accession>K3WZ65</accession>
<proteinExistence type="predicted"/>
<keyword evidence="1" id="KW-0472">Membrane</keyword>
<reference evidence="3" key="2">
    <citation type="submission" date="2010-04" db="EMBL/GenBank/DDBJ databases">
        <authorList>
            <person name="Buell R."/>
            <person name="Hamilton J."/>
            <person name="Hostetler J."/>
        </authorList>
    </citation>
    <scope>NUCLEOTIDE SEQUENCE [LARGE SCALE GENOMIC DNA]</scope>
    <source>
        <strain evidence="3">DAOM:BR144</strain>
    </source>
</reference>
<dbReference type="Proteomes" id="UP000019132">
    <property type="component" value="Unassembled WGS sequence"/>
</dbReference>
<evidence type="ECO:0000313" key="3">
    <source>
        <dbReference type="Proteomes" id="UP000019132"/>
    </source>
</evidence>
<dbReference type="eggNOG" id="ENOG502T3X4">
    <property type="taxonomic scope" value="Eukaryota"/>
</dbReference>
<evidence type="ECO:0000313" key="2">
    <source>
        <dbReference type="EnsemblProtists" id="PYU1_T010264"/>
    </source>
</evidence>
<feature type="transmembrane region" description="Helical" evidence="1">
    <location>
        <begin position="6"/>
        <end position="39"/>
    </location>
</feature>
<reference evidence="2" key="3">
    <citation type="submission" date="2015-02" db="UniProtKB">
        <authorList>
            <consortium name="EnsemblProtists"/>
        </authorList>
    </citation>
    <scope>IDENTIFICATION</scope>
    <source>
        <strain evidence="2">DAOM BR144</strain>
    </source>
</reference>
<reference evidence="3" key="1">
    <citation type="journal article" date="2010" name="Genome Biol.">
        <title>Genome sequence of the necrotrophic plant pathogen Pythium ultimum reveals original pathogenicity mechanisms and effector repertoire.</title>
        <authorList>
            <person name="Levesque C.A."/>
            <person name="Brouwer H."/>
            <person name="Cano L."/>
            <person name="Hamilton J.P."/>
            <person name="Holt C."/>
            <person name="Huitema E."/>
            <person name="Raffaele S."/>
            <person name="Robideau G.P."/>
            <person name="Thines M."/>
            <person name="Win J."/>
            <person name="Zerillo M.M."/>
            <person name="Beakes G.W."/>
            <person name="Boore J.L."/>
            <person name="Busam D."/>
            <person name="Dumas B."/>
            <person name="Ferriera S."/>
            <person name="Fuerstenberg S.I."/>
            <person name="Gachon C.M."/>
            <person name="Gaulin E."/>
            <person name="Govers F."/>
            <person name="Grenville-Briggs L."/>
            <person name="Horner N."/>
            <person name="Hostetler J."/>
            <person name="Jiang R.H."/>
            <person name="Johnson J."/>
            <person name="Krajaejun T."/>
            <person name="Lin H."/>
            <person name="Meijer H.J."/>
            <person name="Moore B."/>
            <person name="Morris P."/>
            <person name="Phuntmart V."/>
            <person name="Puiu D."/>
            <person name="Shetty J."/>
            <person name="Stajich J.E."/>
            <person name="Tripathy S."/>
            <person name="Wawra S."/>
            <person name="van West P."/>
            <person name="Whitty B.R."/>
            <person name="Coutinho P.M."/>
            <person name="Henrissat B."/>
            <person name="Martin F."/>
            <person name="Thomas P.D."/>
            <person name="Tyler B.M."/>
            <person name="De Vries R.P."/>
            <person name="Kamoun S."/>
            <person name="Yandell M."/>
            <person name="Tisserat N."/>
            <person name="Buell C.R."/>
        </authorList>
    </citation>
    <scope>NUCLEOTIDE SEQUENCE</scope>
    <source>
        <strain evidence="3">DAOM:BR144</strain>
    </source>
</reference>
<dbReference type="AlphaFoldDB" id="K3WZ65"/>